<keyword evidence="1" id="KW-0238">DNA-binding</keyword>
<dbReference type="GO" id="GO:0005829">
    <property type="term" value="C:cytosol"/>
    <property type="evidence" value="ECO:0007669"/>
    <property type="project" value="TreeGrafter"/>
</dbReference>
<accession>A0A7T8BAJ6</accession>
<evidence type="ECO:0000313" key="4">
    <source>
        <dbReference type="Proteomes" id="UP000595917"/>
    </source>
</evidence>
<dbReference type="SUPFAM" id="SSF47413">
    <property type="entry name" value="lambda repressor-like DNA-binding domains"/>
    <property type="match status" value="1"/>
</dbReference>
<name>A0A7T8BAJ6_9SPIR</name>
<dbReference type="RefSeq" id="WP_215626385.1">
    <property type="nucleotide sequence ID" value="NZ_CP067089.2"/>
</dbReference>
<evidence type="ECO:0000259" key="2">
    <source>
        <dbReference type="PROSITE" id="PS50943"/>
    </source>
</evidence>
<sequence length="68" mass="7858">MDQEVESVLDRIRTIRITKQLSVLDVATKAGISHSYLYYIESKKKIPTITTLHKLATAMDIKMIDFFK</sequence>
<dbReference type="PANTHER" id="PTHR46797:SF1">
    <property type="entry name" value="METHYLPHOSPHONATE SYNTHASE"/>
    <property type="match status" value="1"/>
</dbReference>
<dbReference type="KEGG" id="bhc:JFL75_19450"/>
<proteinExistence type="predicted"/>
<dbReference type="GO" id="GO:0003700">
    <property type="term" value="F:DNA-binding transcription factor activity"/>
    <property type="evidence" value="ECO:0007669"/>
    <property type="project" value="TreeGrafter"/>
</dbReference>
<feature type="domain" description="HTH cro/C1-type" evidence="2">
    <location>
        <begin position="12"/>
        <end position="66"/>
    </location>
</feature>
<organism evidence="3 4">
    <name type="scientific">Breznakiella homolactica</name>
    <dbReference type="NCBI Taxonomy" id="2798577"/>
    <lineage>
        <taxon>Bacteria</taxon>
        <taxon>Pseudomonadati</taxon>
        <taxon>Spirochaetota</taxon>
        <taxon>Spirochaetia</taxon>
        <taxon>Spirochaetales</taxon>
        <taxon>Breznakiellaceae</taxon>
        <taxon>Breznakiella</taxon>
    </lineage>
</organism>
<dbReference type="PROSITE" id="PS50943">
    <property type="entry name" value="HTH_CROC1"/>
    <property type="match status" value="1"/>
</dbReference>
<gene>
    <name evidence="3" type="ORF">JFL75_19450</name>
</gene>
<dbReference type="InterPro" id="IPR050807">
    <property type="entry name" value="TransReg_Diox_bact_type"/>
</dbReference>
<dbReference type="Pfam" id="PF01381">
    <property type="entry name" value="HTH_3"/>
    <property type="match status" value="1"/>
</dbReference>
<dbReference type="InterPro" id="IPR010982">
    <property type="entry name" value="Lambda_DNA-bd_dom_sf"/>
</dbReference>
<evidence type="ECO:0000313" key="3">
    <source>
        <dbReference type="EMBL" id="QQO09080.1"/>
    </source>
</evidence>
<dbReference type="PANTHER" id="PTHR46797">
    <property type="entry name" value="HTH-TYPE TRANSCRIPTIONAL REGULATOR"/>
    <property type="match status" value="1"/>
</dbReference>
<dbReference type="AlphaFoldDB" id="A0A7T8BAJ6"/>
<dbReference type="Gene3D" id="1.10.260.40">
    <property type="entry name" value="lambda repressor-like DNA-binding domains"/>
    <property type="match status" value="1"/>
</dbReference>
<dbReference type="CDD" id="cd00093">
    <property type="entry name" value="HTH_XRE"/>
    <property type="match status" value="1"/>
</dbReference>
<dbReference type="Proteomes" id="UP000595917">
    <property type="component" value="Chromosome"/>
</dbReference>
<reference evidence="3" key="1">
    <citation type="submission" date="2021-01" db="EMBL/GenBank/DDBJ databases">
        <title>Description of Breznakiella homolactica.</title>
        <authorList>
            <person name="Song Y."/>
            <person name="Brune A."/>
        </authorList>
    </citation>
    <scope>NUCLEOTIDE SEQUENCE</scope>
    <source>
        <strain evidence="3">RmG30</strain>
    </source>
</reference>
<keyword evidence="4" id="KW-1185">Reference proteome</keyword>
<dbReference type="InterPro" id="IPR001387">
    <property type="entry name" value="Cro/C1-type_HTH"/>
</dbReference>
<dbReference type="EMBL" id="CP067089">
    <property type="protein sequence ID" value="QQO09080.1"/>
    <property type="molecule type" value="Genomic_DNA"/>
</dbReference>
<dbReference type="SMART" id="SM00530">
    <property type="entry name" value="HTH_XRE"/>
    <property type="match status" value="1"/>
</dbReference>
<dbReference type="GO" id="GO:0003677">
    <property type="term" value="F:DNA binding"/>
    <property type="evidence" value="ECO:0007669"/>
    <property type="project" value="UniProtKB-KW"/>
</dbReference>
<protein>
    <submittedName>
        <fullName evidence="3">Helix-turn-helix transcriptional regulator</fullName>
    </submittedName>
</protein>
<evidence type="ECO:0000256" key="1">
    <source>
        <dbReference type="ARBA" id="ARBA00023125"/>
    </source>
</evidence>